<keyword evidence="2" id="KW-1185">Reference proteome</keyword>
<reference evidence="2" key="1">
    <citation type="submission" date="2017-02" db="EMBL/GenBank/DDBJ databases">
        <authorList>
            <person name="Daims H."/>
        </authorList>
    </citation>
    <scope>NUCLEOTIDE SEQUENCE [LARGE SCALE GENOMIC DNA]</scope>
</reference>
<name>A0A1R4HIJ2_9GAMM</name>
<gene>
    <name evidence="1" type="ORF">CRENPOLYSF2_750002</name>
</gene>
<sequence length="130" mass="14602">MALTDKQAAPFVPAGTADIRYVLGTTVPDNWKPFVPVHVNGSDTEIRFQRARMPGAKPPFGVLLKEQAAPYFINEEEIPRSGVIVTRSFQRTRWLNGKTFLWIGRTKEAGKGEGWSNLKFDQIEDIGIIE</sequence>
<dbReference type="Proteomes" id="UP000195442">
    <property type="component" value="Unassembled WGS sequence"/>
</dbReference>
<evidence type="ECO:0000313" key="2">
    <source>
        <dbReference type="Proteomes" id="UP000195442"/>
    </source>
</evidence>
<dbReference type="AlphaFoldDB" id="A0A1R4HIJ2"/>
<protein>
    <submittedName>
        <fullName evidence="1">Uncharacterized protein</fullName>
    </submittedName>
</protein>
<dbReference type="EMBL" id="FUKJ01000441">
    <property type="protein sequence ID" value="SJM95821.1"/>
    <property type="molecule type" value="Genomic_DNA"/>
</dbReference>
<accession>A0A1R4HIJ2</accession>
<proteinExistence type="predicted"/>
<evidence type="ECO:0000313" key="1">
    <source>
        <dbReference type="EMBL" id="SJM95821.1"/>
    </source>
</evidence>
<organism evidence="1 2">
    <name type="scientific">Crenothrix polyspora</name>
    <dbReference type="NCBI Taxonomy" id="360316"/>
    <lineage>
        <taxon>Bacteria</taxon>
        <taxon>Pseudomonadati</taxon>
        <taxon>Pseudomonadota</taxon>
        <taxon>Gammaproteobacteria</taxon>
        <taxon>Methylococcales</taxon>
        <taxon>Crenotrichaceae</taxon>
        <taxon>Crenothrix</taxon>
    </lineage>
</organism>